<dbReference type="Gene3D" id="3.30.450.370">
    <property type="match status" value="1"/>
</dbReference>
<name>A0A161PS22_9FUSO</name>
<dbReference type="Proteomes" id="UP000075816">
    <property type="component" value="Unassembled WGS sequence"/>
</dbReference>
<protein>
    <submittedName>
        <fullName evidence="1">Uncharacterized protein</fullName>
    </submittedName>
</protein>
<organism evidence="1 2">
    <name type="scientific">Fusobacterium necrophorum subsp. funduliforme</name>
    <dbReference type="NCBI Taxonomy" id="143387"/>
    <lineage>
        <taxon>Bacteria</taxon>
        <taxon>Fusobacteriati</taxon>
        <taxon>Fusobacteriota</taxon>
        <taxon>Fusobacteriia</taxon>
        <taxon>Fusobacteriales</taxon>
        <taxon>Fusobacteriaceae</taxon>
        <taxon>Fusobacterium</taxon>
    </lineage>
</organism>
<dbReference type="AlphaFoldDB" id="A0A161PS22"/>
<gene>
    <name evidence="1" type="ORF">A2J07_05305</name>
</gene>
<reference evidence="1 2" key="1">
    <citation type="submission" date="2016-03" db="EMBL/GenBank/DDBJ databases">
        <title>Comparative genomics of human isolates of Fusobacterium necrophorum.</title>
        <authorList>
            <person name="Jensen A."/>
            <person name="Bank S."/>
            <person name="Andersen P.S."/>
            <person name="Kristensen L.H."/>
            <person name="Prag J."/>
        </authorList>
    </citation>
    <scope>NUCLEOTIDE SEQUENCE [LARGE SCALE GENOMIC DNA]</scope>
    <source>
        <strain evidence="1 2">LS_1264</strain>
    </source>
</reference>
<dbReference type="EMBL" id="LVEA01000031">
    <property type="protein sequence ID" value="KYL04724.1"/>
    <property type="molecule type" value="Genomic_DNA"/>
</dbReference>
<evidence type="ECO:0000313" key="2">
    <source>
        <dbReference type="Proteomes" id="UP000075816"/>
    </source>
</evidence>
<evidence type="ECO:0000313" key="1">
    <source>
        <dbReference type="EMBL" id="KYL04724.1"/>
    </source>
</evidence>
<accession>A0A161PS22</accession>
<comment type="caution">
    <text evidence="1">The sequence shown here is derived from an EMBL/GenBank/DDBJ whole genome shotgun (WGS) entry which is preliminary data.</text>
</comment>
<proteinExistence type="predicted"/>
<sequence length="136" mass="15921">MLIHKMQKKLLGNKKEMIRMHEKEPKKAKNIFNRILNRDLLNLYCDQNVISFHVNNDGKLWKFTKKGYEFTGKILKEEVMDLINRISLEVDEVINVTNPILFVEFPNNTIFTGIIPPVSVDFPIFSIEKNIGSEEK</sequence>